<dbReference type="EMBL" id="JAGGMR010000001">
    <property type="protein sequence ID" value="MBP2192974.1"/>
    <property type="molecule type" value="Genomic_DNA"/>
</dbReference>
<name>A0ABS4QMP3_9NOCA</name>
<dbReference type="RefSeq" id="WP_209896178.1">
    <property type="nucleotide sequence ID" value="NZ_JAGGMR010000001.1"/>
</dbReference>
<evidence type="ECO:0000313" key="2">
    <source>
        <dbReference type="Proteomes" id="UP001519325"/>
    </source>
</evidence>
<organism evidence="1 2">
    <name type="scientific">Nocardia goodfellowii</name>
    <dbReference type="NCBI Taxonomy" id="882446"/>
    <lineage>
        <taxon>Bacteria</taxon>
        <taxon>Bacillati</taxon>
        <taxon>Actinomycetota</taxon>
        <taxon>Actinomycetes</taxon>
        <taxon>Mycobacteriales</taxon>
        <taxon>Nocardiaceae</taxon>
        <taxon>Nocardia</taxon>
    </lineage>
</organism>
<evidence type="ECO:0000313" key="1">
    <source>
        <dbReference type="EMBL" id="MBP2192974.1"/>
    </source>
</evidence>
<dbReference type="PANTHER" id="PTHR38009">
    <property type="entry name" value="CONSERVED HYPOTHETICAL PHAGE TAIL PROTEIN"/>
    <property type="match status" value="1"/>
</dbReference>
<dbReference type="Proteomes" id="UP001519325">
    <property type="component" value="Unassembled WGS sequence"/>
</dbReference>
<gene>
    <name evidence="1" type="ORF">BJ987_005875</name>
</gene>
<dbReference type="PANTHER" id="PTHR38009:SF1">
    <property type="entry name" value="CONSERVED HYPOTHETICAL PHAGE TAIL PROTEIN"/>
    <property type="match status" value="1"/>
</dbReference>
<keyword evidence="2" id="KW-1185">Reference proteome</keyword>
<dbReference type="InterPro" id="IPR011747">
    <property type="entry name" value="CHP02241"/>
</dbReference>
<dbReference type="Pfam" id="PF06841">
    <property type="entry name" value="Phage_T4_gp19"/>
    <property type="match status" value="1"/>
</dbReference>
<reference evidence="1 2" key="1">
    <citation type="submission" date="2021-03" db="EMBL/GenBank/DDBJ databases">
        <title>Sequencing the genomes of 1000 actinobacteria strains.</title>
        <authorList>
            <person name="Klenk H.-P."/>
        </authorList>
    </citation>
    <scope>NUCLEOTIDE SEQUENCE [LARGE SCALE GENOMIC DNA]</scope>
    <source>
        <strain evidence="1 2">DSM 45516</strain>
    </source>
</reference>
<accession>A0ABS4QMP3</accession>
<protein>
    <submittedName>
        <fullName evidence="1">Phage tail-like protein</fullName>
    </submittedName>
</protein>
<proteinExistence type="predicted"/>
<dbReference type="InterPro" id="IPR010667">
    <property type="entry name" value="Phage_T4_Gp19"/>
</dbReference>
<sequence>MPQVGDFWEGYRAGEFYMEVDGTWSPRLSKVSGLSEGEVETTEQPDGRTGHVYRLSAAKVKFEPLTIERRVDGSDDDAKFRQWFRDTFDLDALRQGGSGKRRNGAIIKNHNGEEVGRFLFRLAWVKSSKFSDLEAGSTNLMLQTIVLEHEGLEWSPKN</sequence>
<comment type="caution">
    <text evidence="1">The sequence shown here is derived from an EMBL/GenBank/DDBJ whole genome shotgun (WGS) entry which is preliminary data.</text>
</comment>